<keyword evidence="2" id="KW-0186">Copper</keyword>
<evidence type="ECO:0000313" key="5">
    <source>
        <dbReference type="EMBL" id="WCM40102.1"/>
    </source>
</evidence>
<dbReference type="PROSITE" id="PS51257">
    <property type="entry name" value="PROKAR_LIPOPROTEIN"/>
    <property type="match status" value="1"/>
</dbReference>
<keyword evidence="3" id="KW-0732">Signal</keyword>
<proteinExistence type="predicted"/>
<dbReference type="Pfam" id="PF00127">
    <property type="entry name" value="Copper-bind"/>
    <property type="match status" value="1"/>
</dbReference>
<evidence type="ECO:0000259" key="4">
    <source>
        <dbReference type="Pfam" id="PF00127"/>
    </source>
</evidence>
<evidence type="ECO:0000256" key="2">
    <source>
        <dbReference type="ARBA" id="ARBA00023008"/>
    </source>
</evidence>
<accession>A0ABY7RQX4</accession>
<keyword evidence="1" id="KW-0479">Metal-binding</keyword>
<dbReference type="Proteomes" id="UP001317488">
    <property type="component" value="Chromosome"/>
</dbReference>
<gene>
    <name evidence="5" type="ORF">GO600_08360</name>
</gene>
<keyword evidence="6" id="KW-1185">Reference proteome</keyword>
<feature type="chain" id="PRO_5045858733" evidence="3">
    <location>
        <begin position="21"/>
        <end position="116"/>
    </location>
</feature>
<organism evidence="5 6">
    <name type="scientific">Thermus antranikianii</name>
    <dbReference type="NCBI Taxonomy" id="88190"/>
    <lineage>
        <taxon>Bacteria</taxon>
        <taxon>Thermotogati</taxon>
        <taxon>Deinococcota</taxon>
        <taxon>Deinococci</taxon>
        <taxon>Thermales</taxon>
        <taxon>Thermaceae</taxon>
        <taxon>Thermus</taxon>
    </lineage>
</organism>
<protein>
    <submittedName>
        <fullName evidence="5">Plastocyanin</fullName>
    </submittedName>
</protein>
<evidence type="ECO:0000313" key="6">
    <source>
        <dbReference type="Proteomes" id="UP001317488"/>
    </source>
</evidence>
<evidence type="ECO:0000256" key="3">
    <source>
        <dbReference type="SAM" id="SignalP"/>
    </source>
</evidence>
<dbReference type="PANTHER" id="PTHR36507">
    <property type="entry name" value="BLL1555 PROTEIN"/>
    <property type="match status" value="1"/>
</dbReference>
<feature type="signal peptide" evidence="3">
    <location>
        <begin position="1"/>
        <end position="20"/>
    </location>
</feature>
<evidence type="ECO:0000256" key="1">
    <source>
        <dbReference type="ARBA" id="ARBA00022723"/>
    </source>
</evidence>
<feature type="domain" description="Blue (type 1) copper" evidence="4">
    <location>
        <begin position="36"/>
        <end position="111"/>
    </location>
</feature>
<dbReference type="SUPFAM" id="SSF49503">
    <property type="entry name" value="Cupredoxins"/>
    <property type="match status" value="1"/>
</dbReference>
<dbReference type="InterPro" id="IPR000923">
    <property type="entry name" value="BlueCu_1"/>
</dbReference>
<reference evidence="5 6" key="1">
    <citation type="submission" date="2019-12" db="EMBL/GenBank/DDBJ databases">
        <authorList>
            <person name="An T."/>
        </authorList>
    </citation>
    <scope>NUCLEOTIDE SEQUENCE [LARGE SCALE GENOMIC DNA]</scope>
    <source>
        <strain evidence="5 6">JCM 19900</strain>
    </source>
</reference>
<sequence>MRLAVLGLALVLAACFPWEGVPSADLEPYAAPSREVVVSMEDFAFRPDTLRISPGTVVVFANQGQHPHTATKSGGLFDSGILAPGERFRYTFALSREYSVYCKLHPYMVLRTVVGP</sequence>
<dbReference type="Gene3D" id="2.60.40.420">
    <property type="entry name" value="Cupredoxins - blue copper proteins"/>
    <property type="match status" value="1"/>
</dbReference>
<dbReference type="InterPro" id="IPR052721">
    <property type="entry name" value="ET_Amicyanin"/>
</dbReference>
<dbReference type="PANTHER" id="PTHR36507:SF1">
    <property type="entry name" value="BLL1555 PROTEIN"/>
    <property type="match status" value="1"/>
</dbReference>
<name>A0ABY7RQX4_9DEIN</name>
<dbReference type="EMBL" id="CP046617">
    <property type="protein sequence ID" value="WCM40102.1"/>
    <property type="molecule type" value="Genomic_DNA"/>
</dbReference>
<dbReference type="InterPro" id="IPR008972">
    <property type="entry name" value="Cupredoxin"/>
</dbReference>